<evidence type="ECO:0000313" key="2">
    <source>
        <dbReference type="Proteomes" id="UP000316095"/>
    </source>
</evidence>
<organism evidence="1 2">
    <name type="scientific">Rubinisphaera italica</name>
    <dbReference type="NCBI Taxonomy" id="2527969"/>
    <lineage>
        <taxon>Bacteria</taxon>
        <taxon>Pseudomonadati</taxon>
        <taxon>Planctomycetota</taxon>
        <taxon>Planctomycetia</taxon>
        <taxon>Planctomycetales</taxon>
        <taxon>Planctomycetaceae</taxon>
        <taxon>Rubinisphaera</taxon>
    </lineage>
</organism>
<dbReference type="EMBL" id="SJPG01000001">
    <property type="protein sequence ID" value="TWT62257.1"/>
    <property type="molecule type" value="Genomic_DNA"/>
</dbReference>
<evidence type="ECO:0000313" key="1">
    <source>
        <dbReference type="EMBL" id="TWT62257.1"/>
    </source>
</evidence>
<dbReference type="AlphaFoldDB" id="A0A5C5XGQ2"/>
<dbReference type="OrthoDB" id="370799at2"/>
<gene>
    <name evidence="1" type="ORF">Pan54_29980</name>
</gene>
<keyword evidence="2" id="KW-1185">Reference proteome</keyword>
<dbReference type="RefSeq" id="WP_146504138.1">
    <property type="nucleotide sequence ID" value="NZ_SJPG01000001.1"/>
</dbReference>
<protein>
    <submittedName>
        <fullName evidence="1">Uncharacterized protein</fullName>
    </submittedName>
</protein>
<comment type="caution">
    <text evidence="1">The sequence shown here is derived from an EMBL/GenBank/DDBJ whole genome shotgun (WGS) entry which is preliminary data.</text>
</comment>
<proteinExistence type="predicted"/>
<name>A0A5C5XGQ2_9PLAN</name>
<reference evidence="1 2" key="1">
    <citation type="submission" date="2019-02" db="EMBL/GenBank/DDBJ databases">
        <title>Deep-cultivation of Planctomycetes and their phenomic and genomic characterization uncovers novel biology.</title>
        <authorList>
            <person name="Wiegand S."/>
            <person name="Jogler M."/>
            <person name="Boedeker C."/>
            <person name="Pinto D."/>
            <person name="Vollmers J."/>
            <person name="Rivas-Marin E."/>
            <person name="Kohn T."/>
            <person name="Peeters S.H."/>
            <person name="Heuer A."/>
            <person name="Rast P."/>
            <person name="Oberbeckmann S."/>
            <person name="Bunk B."/>
            <person name="Jeske O."/>
            <person name="Meyerdierks A."/>
            <person name="Storesund J.E."/>
            <person name="Kallscheuer N."/>
            <person name="Luecker S."/>
            <person name="Lage O.M."/>
            <person name="Pohl T."/>
            <person name="Merkel B.J."/>
            <person name="Hornburger P."/>
            <person name="Mueller R.-W."/>
            <person name="Bruemmer F."/>
            <person name="Labrenz M."/>
            <person name="Spormann A.M."/>
            <person name="Op Den Camp H."/>
            <person name="Overmann J."/>
            <person name="Amann R."/>
            <person name="Jetten M.S.M."/>
            <person name="Mascher T."/>
            <person name="Medema M.H."/>
            <person name="Devos D.P."/>
            <person name="Kaster A.-K."/>
            <person name="Ovreas L."/>
            <person name="Rohde M."/>
            <person name="Galperin M.Y."/>
            <person name="Jogler C."/>
        </authorList>
    </citation>
    <scope>NUCLEOTIDE SEQUENCE [LARGE SCALE GENOMIC DNA]</scope>
    <source>
        <strain evidence="1 2">Pan54</strain>
    </source>
</reference>
<dbReference type="Proteomes" id="UP000316095">
    <property type="component" value="Unassembled WGS sequence"/>
</dbReference>
<accession>A0A5C5XGQ2</accession>
<sequence length="304" mass="34627">MTASQQHNDSQAIETIILQDENDQAGLIQQIENCSSDLLGITKSSEMTKRDLPAGEADCQWLPQVSNSFADFVYHELGGQMASVWLPLADEGLIIAARDSWLSVLKKCESWQEALVKLRWKDVSPLSCLAIDWSNSQTFLPILEPQEDRISSEATRQVLQQADGWLPAFFNRKSPDFQAVLAGLYQWYDALHMSHEFSQSVQYTGRHKAGDYWHAIMHRREGDYSNSKYWFRNVGSHPLYPTLKKAAEDLAEHSALQLPAWSPEQFVDLCSRSEPGSDHEKYARRIQALEMVLLMRHTLDDATL</sequence>